<accession>A0A1Q5NZU3</accession>
<dbReference type="InterPro" id="IPR039564">
    <property type="entry name" value="Peptidase_C39-like"/>
</dbReference>
<keyword evidence="3" id="KW-1185">Reference proteome</keyword>
<evidence type="ECO:0000259" key="1">
    <source>
        <dbReference type="Pfam" id="PF13529"/>
    </source>
</evidence>
<comment type="caution">
    <text evidence="2">The sequence shown here is derived from an EMBL/GenBank/DDBJ whole genome shotgun (WGS) entry which is preliminary data.</text>
</comment>
<reference evidence="2 3" key="1">
    <citation type="submission" date="2016-12" db="EMBL/GenBank/DDBJ databases">
        <title>Domibacillus sp. SAOS 44 whole genome sequencing.</title>
        <authorList>
            <person name="Verma A."/>
            <person name="Krishnamurthi S."/>
        </authorList>
    </citation>
    <scope>NUCLEOTIDE SEQUENCE [LARGE SCALE GENOMIC DNA]</scope>
    <source>
        <strain evidence="2 3">SAOS 44</strain>
    </source>
</reference>
<evidence type="ECO:0000313" key="3">
    <source>
        <dbReference type="Proteomes" id="UP000186524"/>
    </source>
</evidence>
<dbReference type="Pfam" id="PF13529">
    <property type="entry name" value="Peptidase_C39_2"/>
    <property type="match status" value="1"/>
</dbReference>
<dbReference type="PIRSF" id="PIRSF032442">
    <property type="entry name" value="UCP032442"/>
    <property type="match status" value="1"/>
</dbReference>
<sequence>MYSYKKMGAVFLFLFFAVLGVNMYVTQDNEIQIVQVAEKEEKEPEHKLEAVQMTKKEQALLDVPLIEQMPELPRGCEVTSLSMLLQYAGVTVDKMELAERIKRDPTAYEKKNGQVYFGHPNEGFVGDMYSFDNPGLGVYHAPVKELAEKYLPGRIIDMTGGDFSEMEESISNGMPVWIITNSQYKTLPPEEFQTWQTPSGEVDITYREHSVVVTGYDTDYVFFNDPLTGAKNKKVAKQDFIDAWIQMGRQAITFYNER</sequence>
<dbReference type="RefSeq" id="WP_073712687.1">
    <property type="nucleotide sequence ID" value="NZ_MRWQ01000020.1"/>
</dbReference>
<dbReference type="STRING" id="1714354.BLL40_15065"/>
<dbReference type="EMBL" id="MRWQ01000020">
    <property type="protein sequence ID" value="OKL35519.1"/>
    <property type="molecule type" value="Genomic_DNA"/>
</dbReference>
<feature type="domain" description="Peptidase C39-like" evidence="1">
    <location>
        <begin position="61"/>
        <end position="226"/>
    </location>
</feature>
<evidence type="ECO:0000313" key="2">
    <source>
        <dbReference type="EMBL" id="OKL35519.1"/>
    </source>
</evidence>
<protein>
    <recommendedName>
        <fullName evidence="1">Peptidase C39-like domain-containing protein</fullName>
    </recommendedName>
</protein>
<name>A0A1Q5NZU3_9BACI</name>
<organism evidence="2 3">
    <name type="scientific">Domibacillus mangrovi</name>
    <dbReference type="NCBI Taxonomy" id="1714354"/>
    <lineage>
        <taxon>Bacteria</taxon>
        <taxon>Bacillati</taxon>
        <taxon>Bacillota</taxon>
        <taxon>Bacilli</taxon>
        <taxon>Bacillales</taxon>
        <taxon>Bacillaceae</taxon>
        <taxon>Domibacillus</taxon>
    </lineage>
</organism>
<dbReference type="InterPro" id="IPR039563">
    <property type="entry name" value="Peptidase_C39_single_dom"/>
</dbReference>
<dbReference type="InterPro" id="IPR016997">
    <property type="entry name" value="UCP032442"/>
</dbReference>
<dbReference type="OrthoDB" id="1164310at2"/>
<dbReference type="AlphaFoldDB" id="A0A1Q5NZU3"/>
<proteinExistence type="predicted"/>
<dbReference type="PANTHER" id="PTHR37806:SF1">
    <property type="entry name" value="PEPTIDASE C39-LIKE DOMAIN-CONTAINING PROTEIN"/>
    <property type="match status" value="1"/>
</dbReference>
<dbReference type="Gene3D" id="3.90.70.10">
    <property type="entry name" value="Cysteine proteinases"/>
    <property type="match status" value="1"/>
</dbReference>
<dbReference type="Proteomes" id="UP000186524">
    <property type="component" value="Unassembled WGS sequence"/>
</dbReference>
<dbReference type="CDD" id="cd02549">
    <property type="entry name" value="Peptidase_C39A"/>
    <property type="match status" value="1"/>
</dbReference>
<dbReference type="PANTHER" id="PTHR37806">
    <property type="entry name" value="LMO0724 PROTEIN"/>
    <property type="match status" value="1"/>
</dbReference>
<gene>
    <name evidence="2" type="ORF">BLL40_15065</name>
</gene>